<accession>A0A6N3Z5S7</accession>
<name>A0A6N3Z5S7_ALIFS</name>
<dbReference type="Pfam" id="PF07791">
    <property type="entry name" value="Imm11"/>
    <property type="match status" value="1"/>
</dbReference>
<dbReference type="RefSeq" id="WP_155657620.1">
    <property type="nucleotide sequence ID" value="NZ_WOBE01000036.1"/>
</dbReference>
<dbReference type="InterPro" id="IPR012433">
    <property type="entry name" value="Imm11"/>
</dbReference>
<dbReference type="Proteomes" id="UP000435323">
    <property type="component" value="Unassembled WGS sequence"/>
</dbReference>
<proteinExistence type="predicted"/>
<dbReference type="EMBL" id="WOBO01000005">
    <property type="protein sequence ID" value="MUK45155.1"/>
    <property type="molecule type" value="Genomic_DNA"/>
</dbReference>
<organism evidence="2 3">
    <name type="scientific">Aliivibrio fischeri</name>
    <name type="common">Vibrio fischeri</name>
    <dbReference type="NCBI Taxonomy" id="668"/>
    <lineage>
        <taxon>Bacteria</taxon>
        <taxon>Pseudomonadati</taxon>
        <taxon>Pseudomonadota</taxon>
        <taxon>Gammaproteobacteria</taxon>
        <taxon>Vibrionales</taxon>
        <taxon>Vibrionaceae</taxon>
        <taxon>Aliivibrio</taxon>
    </lineage>
</organism>
<evidence type="ECO:0000259" key="1">
    <source>
        <dbReference type="Pfam" id="PF07791"/>
    </source>
</evidence>
<evidence type="ECO:0000313" key="2">
    <source>
        <dbReference type="EMBL" id="MUK45155.1"/>
    </source>
</evidence>
<feature type="domain" description="Immunity MXAN-0049 protein" evidence="1">
    <location>
        <begin position="58"/>
        <end position="169"/>
    </location>
</feature>
<comment type="caution">
    <text evidence="2">The sequence shown here is derived from an EMBL/GenBank/DDBJ whole genome shotgun (WGS) entry which is preliminary data.</text>
</comment>
<gene>
    <name evidence="2" type="ORF">GNP77_07135</name>
</gene>
<dbReference type="AlphaFoldDB" id="A0A6N3Z5S7"/>
<reference evidence="2 3" key="1">
    <citation type="submission" date="2019-11" db="EMBL/GenBank/DDBJ databases">
        <title>Using colonization assays and comparative genomics to discover symbiosis behaviors and factors in Vibrio fischeri.</title>
        <authorList>
            <person name="Bongrand C."/>
            <person name="Moriano-Gutierrez S."/>
            <person name="Arevalo P."/>
            <person name="Mcfall-Ngai M."/>
            <person name="Visick K."/>
            <person name="Polz M.F."/>
            <person name="Ruby E.G."/>
        </authorList>
    </citation>
    <scope>NUCLEOTIDE SEQUENCE [LARGE SCALE GENOMIC DNA]</scope>
    <source>
        <strain evidence="3">emors.3.2</strain>
    </source>
</reference>
<evidence type="ECO:0000313" key="3">
    <source>
        <dbReference type="Proteomes" id="UP000435323"/>
    </source>
</evidence>
<sequence>MNYSVITENYFSAKTSFSCIDSREMLYSKNNYEPTSSINPIIWEDSNGLIKDITHIIDNGDLCVSEEFAQLIMSFDPYGIETYPAKLILSDGTIQKRYILALNNIIDVMDREKSITEISPKRNKILVQALYLSEEKLLTYPLEKRILFRVKGAEIATFYSEDIYDLINNNERFNELRKIILNTSQEAPTF</sequence>
<protein>
    <recommendedName>
        <fullName evidence="1">Immunity MXAN-0049 protein domain-containing protein</fullName>
    </recommendedName>
</protein>